<evidence type="ECO:0000313" key="2">
    <source>
        <dbReference type="Proteomes" id="UP000199101"/>
    </source>
</evidence>
<evidence type="ECO:0000313" key="1">
    <source>
        <dbReference type="EMBL" id="SCB46887.1"/>
    </source>
</evidence>
<dbReference type="OrthoDB" id="9799942at2"/>
<dbReference type="Proteomes" id="UP000199101">
    <property type="component" value="Unassembled WGS sequence"/>
</dbReference>
<dbReference type="EMBL" id="FMAG01000010">
    <property type="protein sequence ID" value="SCB46887.1"/>
    <property type="molecule type" value="Genomic_DNA"/>
</dbReference>
<name>A0A1C3X3R8_9HYPH</name>
<dbReference type="AlphaFoldDB" id="A0A1C3X3R8"/>
<reference evidence="2" key="1">
    <citation type="submission" date="2016-08" db="EMBL/GenBank/DDBJ databases">
        <authorList>
            <person name="Varghese N."/>
            <person name="Submissions Spin"/>
        </authorList>
    </citation>
    <scope>NUCLEOTIDE SEQUENCE [LARGE SCALE GENOMIC DNA]</scope>
    <source>
        <strain evidence="2">HAMBI 2975</strain>
    </source>
</reference>
<accession>A0A1C3X3R8</accession>
<dbReference type="STRING" id="410764.GA0061103_0031"/>
<dbReference type="SUPFAM" id="SSF140663">
    <property type="entry name" value="TTHA0068-like"/>
    <property type="match status" value="1"/>
</dbReference>
<evidence type="ECO:0008006" key="3">
    <source>
        <dbReference type="Google" id="ProtNLM"/>
    </source>
</evidence>
<protein>
    <recommendedName>
        <fullName evidence="3">DUF309 domain-containing protein</fullName>
    </recommendedName>
</protein>
<dbReference type="Gene3D" id="1.10.3450.10">
    <property type="entry name" value="TTHA0068-like"/>
    <property type="match status" value="1"/>
</dbReference>
<dbReference type="InterPro" id="IPR005500">
    <property type="entry name" value="DUF309"/>
</dbReference>
<keyword evidence="2" id="KW-1185">Reference proteome</keyword>
<proteinExistence type="predicted"/>
<dbReference type="InterPro" id="IPR023203">
    <property type="entry name" value="TTHA0068_sf"/>
</dbReference>
<dbReference type="Pfam" id="PF03745">
    <property type="entry name" value="DUF309"/>
    <property type="match status" value="1"/>
</dbReference>
<gene>
    <name evidence="1" type="ORF">GA0061103_0031</name>
</gene>
<sequence length="173" mass="19087">MGRRRLLPNRSFPHYAYLPGEGPHPVRDPRGHSYGVQPVLVSASLDSEEFAWGQDLFNHGYYWEAHEAWEGLWQTAKRGSRLRAFLKGLILLSAAGVKIREGKRTPAMRHAGRAGALLRYLTTAPHGHFSSAIGISPRQLADLAEATAEAMPASRMTTKAQPDPVFDFVLGDA</sequence>
<organism evidence="1 2">
    <name type="scientific">Rhizobium multihospitium</name>
    <dbReference type="NCBI Taxonomy" id="410764"/>
    <lineage>
        <taxon>Bacteria</taxon>
        <taxon>Pseudomonadati</taxon>
        <taxon>Pseudomonadota</taxon>
        <taxon>Alphaproteobacteria</taxon>
        <taxon>Hyphomicrobiales</taxon>
        <taxon>Rhizobiaceae</taxon>
        <taxon>Rhizobium/Agrobacterium group</taxon>
        <taxon>Rhizobium</taxon>
    </lineage>
</organism>